<dbReference type="CDD" id="cd00077">
    <property type="entry name" value="HDc"/>
    <property type="match status" value="1"/>
</dbReference>
<reference evidence="4 5" key="1">
    <citation type="submission" date="2018-08" db="EMBL/GenBank/DDBJ databases">
        <title>Draft genome of candidate division NPL-UPA2 bacterium Unc8 that adapted to ultra-basic serpentinizing groundwater.</title>
        <authorList>
            <person name="Ishii S."/>
            <person name="Suzuki S."/>
            <person name="Nealson K.H."/>
        </authorList>
    </citation>
    <scope>NUCLEOTIDE SEQUENCE [LARGE SCALE GENOMIC DNA]</scope>
    <source>
        <strain evidence="4">Unc8</strain>
    </source>
</reference>
<dbReference type="NCBIfam" id="TIGR01353">
    <property type="entry name" value="dGTP_triPase"/>
    <property type="match status" value="1"/>
</dbReference>
<gene>
    <name evidence="4" type="ORF">B9J77_00875</name>
</gene>
<dbReference type="Pfam" id="PF01966">
    <property type="entry name" value="HD"/>
    <property type="match status" value="1"/>
</dbReference>
<dbReference type="InterPro" id="IPR023023">
    <property type="entry name" value="dNTPase_2"/>
</dbReference>
<comment type="caution">
    <text evidence="4">The sequence shown here is derived from an EMBL/GenBank/DDBJ whole genome shotgun (WGS) entry which is preliminary data.</text>
</comment>
<comment type="similarity">
    <text evidence="2">Belongs to the dGTPase family. Type 2 subfamily.</text>
</comment>
<proteinExistence type="inferred from homology"/>
<dbReference type="GO" id="GO:0006203">
    <property type="term" value="P:dGTP catabolic process"/>
    <property type="evidence" value="ECO:0007669"/>
    <property type="project" value="TreeGrafter"/>
</dbReference>
<dbReference type="InterPro" id="IPR006674">
    <property type="entry name" value="HD_domain"/>
</dbReference>
<accession>A0A399FXG9</accession>
<sequence>MLTRLGVIEAETRLLAPYAMHSKETRGRLHPEKEDKYRSVFQRDRDRIVHSAAFRRLEYKTQVFVNHEGDYYRTRLTHTLEVSQIARSIARLLRLNEDLTEAISLAHDLGHTPFGHSGEETLRELMKNDGGFEHNRQGLRVVEKLERRYPNFNGLNLSFEVREGIIKHFTLYDQPENLPVANFPTLEAQVVNLADEIAYTNHDLDDGLAAGMITEKELQKIPLWDKMLQEVKKASPNAGKERERYQIIRALINLQVIDLVKETEKRIEKANITSHRQVARLSFPLVSFSSLMEKKNKQLKDFLARNLYRHYRVTRMAEKAHRVINELFRSYLMESDQLPPEVCKRANGEPLRRIICDYIAGMTDRFALDEHKKRLRE</sequence>
<dbReference type="InterPro" id="IPR050135">
    <property type="entry name" value="dGTPase-like"/>
</dbReference>
<name>A0A399FXG9_UNCN2</name>
<dbReference type="GO" id="GO:0008832">
    <property type="term" value="F:dGTPase activity"/>
    <property type="evidence" value="ECO:0007669"/>
    <property type="project" value="TreeGrafter"/>
</dbReference>
<dbReference type="Pfam" id="PF13286">
    <property type="entry name" value="HD_assoc"/>
    <property type="match status" value="1"/>
</dbReference>
<dbReference type="InterPro" id="IPR003607">
    <property type="entry name" value="HD/PDEase_dom"/>
</dbReference>
<dbReference type="AlphaFoldDB" id="A0A399FXG9"/>
<evidence type="ECO:0000313" key="5">
    <source>
        <dbReference type="Proteomes" id="UP000266287"/>
    </source>
</evidence>
<dbReference type="EMBL" id="NDHY01000001">
    <property type="protein sequence ID" value="RII01118.1"/>
    <property type="molecule type" value="Genomic_DNA"/>
</dbReference>
<evidence type="ECO:0000313" key="4">
    <source>
        <dbReference type="EMBL" id="RII01118.1"/>
    </source>
</evidence>
<dbReference type="InterPro" id="IPR026875">
    <property type="entry name" value="PHydrolase_assoc_dom"/>
</dbReference>
<dbReference type="InterPro" id="IPR006261">
    <property type="entry name" value="dGTPase"/>
</dbReference>
<evidence type="ECO:0000256" key="2">
    <source>
        <dbReference type="HAMAP-Rule" id="MF_01212"/>
    </source>
</evidence>
<dbReference type="Gene3D" id="1.10.3210.10">
    <property type="entry name" value="Hypothetical protein af1432"/>
    <property type="match status" value="1"/>
</dbReference>
<dbReference type="PANTHER" id="PTHR11373:SF43">
    <property type="entry name" value="DEOXYGUANOSINETRIPHOSPHATE TRIPHOSPHOHYDROLASE-LIKE PROTEIN"/>
    <property type="match status" value="1"/>
</dbReference>
<dbReference type="HAMAP" id="MF_01212">
    <property type="entry name" value="dGTPase_type2"/>
    <property type="match status" value="1"/>
</dbReference>
<dbReference type="NCBIfam" id="NF002326">
    <property type="entry name" value="PRK01286.1-1"/>
    <property type="match status" value="1"/>
</dbReference>
<organism evidence="4 5">
    <name type="scientific">candidate division NPL-UPA2 bacterium Unc8</name>
    <dbReference type="NCBI Taxonomy" id="1980939"/>
    <lineage>
        <taxon>Bacteria</taxon>
    </lineage>
</organism>
<feature type="domain" description="HD" evidence="3">
    <location>
        <begin position="75"/>
        <end position="200"/>
    </location>
</feature>
<dbReference type="FunFam" id="1.10.3210.10:FF:000024">
    <property type="entry name" value="Deoxyguanosinetriphosphate triphosphohydrolase-like protein"/>
    <property type="match status" value="1"/>
</dbReference>
<dbReference type="SUPFAM" id="SSF109604">
    <property type="entry name" value="HD-domain/PDEase-like"/>
    <property type="match status" value="1"/>
</dbReference>
<evidence type="ECO:0000256" key="1">
    <source>
        <dbReference type="ARBA" id="ARBA00022801"/>
    </source>
</evidence>
<dbReference type="Proteomes" id="UP000266287">
    <property type="component" value="Unassembled WGS sequence"/>
</dbReference>
<dbReference type="PANTHER" id="PTHR11373">
    <property type="entry name" value="DEOXYNUCLEOSIDE TRIPHOSPHATE TRIPHOSPHOHYDROLASE"/>
    <property type="match status" value="1"/>
</dbReference>
<keyword evidence="1 2" id="KW-0378">Hydrolase</keyword>
<protein>
    <recommendedName>
        <fullName evidence="2">Deoxyguanosinetriphosphate triphosphohydrolase-like protein</fullName>
    </recommendedName>
</protein>
<evidence type="ECO:0000259" key="3">
    <source>
        <dbReference type="PROSITE" id="PS51831"/>
    </source>
</evidence>
<dbReference type="PROSITE" id="PS51831">
    <property type="entry name" value="HD"/>
    <property type="match status" value="1"/>
</dbReference>
<dbReference type="SMART" id="SM00471">
    <property type="entry name" value="HDc"/>
    <property type="match status" value="1"/>
</dbReference>